<keyword evidence="5 8" id="KW-1133">Transmembrane helix</keyword>
<feature type="compositionally biased region" description="Acidic residues" evidence="7">
    <location>
        <begin position="958"/>
        <end position="970"/>
    </location>
</feature>
<dbReference type="GO" id="GO:0005886">
    <property type="term" value="C:plasma membrane"/>
    <property type="evidence" value="ECO:0007669"/>
    <property type="project" value="UniProtKB-SubCell"/>
</dbReference>
<comment type="caution">
    <text evidence="9">The sequence shown here is derived from an EMBL/GenBank/DDBJ whole genome shotgun (WGS) entry which is preliminary data.</text>
</comment>
<reference evidence="9" key="1">
    <citation type="submission" date="2021-09" db="EMBL/GenBank/DDBJ databases">
        <title>A high-quality genome of the endoparasitic fungus Hirsutella rhossiliensis with a comparison of Hirsutella genomes reveals transposable elements contributing to genome size variation.</title>
        <authorList>
            <person name="Lin R."/>
            <person name="Jiao Y."/>
            <person name="Sun X."/>
            <person name="Ling J."/>
            <person name="Xie B."/>
            <person name="Cheng X."/>
        </authorList>
    </citation>
    <scope>NUCLEOTIDE SEQUENCE</scope>
    <source>
        <strain evidence="9">HR02</strain>
    </source>
</reference>
<name>A0A9P8SFX3_9HYPO</name>
<evidence type="ECO:0000256" key="8">
    <source>
        <dbReference type="SAM" id="Phobius"/>
    </source>
</evidence>
<evidence type="ECO:0000256" key="3">
    <source>
        <dbReference type="ARBA" id="ARBA00022475"/>
    </source>
</evidence>
<keyword evidence="6 8" id="KW-0472">Membrane</keyword>
<feature type="transmembrane region" description="Helical" evidence="8">
    <location>
        <begin position="425"/>
        <end position="443"/>
    </location>
</feature>
<keyword evidence="4 8" id="KW-0812">Transmembrane</keyword>
<evidence type="ECO:0000256" key="1">
    <source>
        <dbReference type="ARBA" id="ARBA00004651"/>
    </source>
</evidence>
<dbReference type="AlphaFoldDB" id="A0A9P8SFX3"/>
<dbReference type="GeneID" id="68358362"/>
<dbReference type="RefSeq" id="XP_044716964.1">
    <property type="nucleotide sequence ID" value="XM_044867704.1"/>
</dbReference>
<feature type="region of interest" description="Disordered" evidence="7">
    <location>
        <begin position="1"/>
        <end position="38"/>
    </location>
</feature>
<feature type="transmembrane region" description="Helical" evidence="8">
    <location>
        <begin position="368"/>
        <end position="388"/>
    </location>
</feature>
<evidence type="ECO:0000256" key="4">
    <source>
        <dbReference type="ARBA" id="ARBA00022692"/>
    </source>
</evidence>
<evidence type="ECO:0000256" key="7">
    <source>
        <dbReference type="SAM" id="MobiDB-lite"/>
    </source>
</evidence>
<feature type="transmembrane region" description="Helical" evidence="8">
    <location>
        <begin position="679"/>
        <end position="699"/>
    </location>
</feature>
<accession>A0A9P8SFX3</accession>
<feature type="transmembrane region" description="Helical" evidence="8">
    <location>
        <begin position="328"/>
        <end position="348"/>
    </location>
</feature>
<feature type="transmembrane region" description="Helical" evidence="8">
    <location>
        <begin position="705"/>
        <end position="726"/>
    </location>
</feature>
<feature type="transmembrane region" description="Helical" evidence="8">
    <location>
        <begin position="395"/>
        <end position="413"/>
    </location>
</feature>
<evidence type="ECO:0000256" key="5">
    <source>
        <dbReference type="ARBA" id="ARBA00022989"/>
    </source>
</evidence>
<dbReference type="Gene3D" id="1.20.1250.20">
    <property type="entry name" value="MFS general substrate transporter like domains"/>
    <property type="match status" value="1"/>
</dbReference>
<proteinExistence type="predicted"/>
<feature type="transmembrane region" description="Helical" evidence="8">
    <location>
        <begin position="595"/>
        <end position="619"/>
    </location>
</feature>
<gene>
    <name evidence="9" type="ORF">HRG_09233</name>
</gene>
<evidence type="ECO:0000313" key="10">
    <source>
        <dbReference type="Proteomes" id="UP000824596"/>
    </source>
</evidence>
<keyword evidence="3" id="KW-1003">Cell membrane</keyword>
<dbReference type="InterPro" id="IPR036259">
    <property type="entry name" value="MFS_trans_sf"/>
</dbReference>
<dbReference type="SUPFAM" id="SSF103473">
    <property type="entry name" value="MFS general substrate transporter"/>
    <property type="match status" value="1"/>
</dbReference>
<feature type="region of interest" description="Disordered" evidence="7">
    <location>
        <begin position="60"/>
        <end position="86"/>
    </location>
</feature>
<feature type="transmembrane region" description="Helical" evidence="8">
    <location>
        <begin position="769"/>
        <end position="790"/>
    </location>
</feature>
<protein>
    <submittedName>
        <fullName evidence="9">Major facilitator superfamily transporter</fullName>
    </submittedName>
</protein>
<dbReference type="GO" id="GO:0022857">
    <property type="term" value="F:transmembrane transporter activity"/>
    <property type="evidence" value="ECO:0007669"/>
    <property type="project" value="TreeGrafter"/>
</dbReference>
<evidence type="ECO:0000256" key="2">
    <source>
        <dbReference type="ARBA" id="ARBA00022448"/>
    </source>
</evidence>
<feature type="transmembrane region" description="Helical" evidence="8">
    <location>
        <begin position="631"/>
        <end position="648"/>
    </location>
</feature>
<dbReference type="EMBL" id="JAIZPD010000012">
    <property type="protein sequence ID" value="KAH0959451.1"/>
    <property type="molecule type" value="Genomic_DNA"/>
</dbReference>
<feature type="compositionally biased region" description="Basic and acidic residues" evidence="7">
    <location>
        <begin position="63"/>
        <end position="72"/>
    </location>
</feature>
<feature type="region of interest" description="Disordered" evidence="7">
    <location>
        <begin position="941"/>
        <end position="1011"/>
    </location>
</feature>
<feature type="region of interest" description="Disordered" evidence="7">
    <location>
        <begin position="141"/>
        <end position="174"/>
    </location>
</feature>
<evidence type="ECO:0000313" key="9">
    <source>
        <dbReference type="EMBL" id="KAH0959451.1"/>
    </source>
</evidence>
<feature type="transmembrane region" description="Helical" evidence="8">
    <location>
        <begin position="513"/>
        <end position="533"/>
    </location>
</feature>
<sequence>MCSGKSGKFQKAENDSLLGEQGAKASSGTPGRRQSLGSALDYKRTAHWLRDVLNNRESYTTRFTERPAKNKQDPSVLPEQRRKSESMLSNILSARRLTRNSSQSTRKSVKFDGRGFKRAVNDLEKLLNEALAIASHVVDRPGTPARKGCKPPSSSLRSRRRSVSSGNMGSEGSLVNLTPACAQETAGSMEEVELDEVARPKRPTCRHAATYSGLSRRPRLNEILQSYSGEDVETKTRESTRDLDHAHEASLSGPKVAFEGLVGSGGLPANMSPGEPTQLGEMQAKARKIFPNVTLPVVRCALSTASASGGGLTRQPTARDWSPIRKRFVAAVACISTALVGVILGIYAGLVPSIQYYIIDQSHATVHGNTGCFLGLAVPTLFLWPLPLLHGRKPYILSSLVLAMPLLFPQALAVNSQRLTNTQSWRSMLLIARTLMGASLGFASMNFHSILTDLFGASLMSVNPHQEVVDQYDARRHGGGMGVWLGIWTWCWIGSLGVGFLVGACIIDSYPPAWGFYVSIIIIAVVLFLNVVCPEVRRSAFRRSIAEVRTGSDISRRIARGEIMMHRVKTGPKWWGQEVYHGLALSFEMLRQPGFAILTLYSAWIYAQVVLIIVLLGSLASRLYQLRSPKIGLLVGSMALGACLAIPFQKANVFSRSRQAQMNNNLATLNRKVAWSSHLVRRTIFTLLLPLAGICYAAVSSGPPLHISVPTLFAGFVGFLSCLAIAECNGLVMENFDCSDLSSGMVGRQRGGSGKNQQKRTNYSSFPRVTAGFAVIHGLAFVLAAGATALGGLVTRTLGQQVSTGVVAGILFILSVMLLLVLIRFTEVQIIPQCKSEAMDKLVEARRRSSTRRASMPNDPLAIMEEEMAWRPVMIGNPTGKKRRMNILELGGLTRWNEIRKKNKLIDEGAHLNRAAWDQGMEALDDQMSDLQRDAREFFGMSSGRSKGTRHLRRTDEGSETADESMEMENIEMPRAGAAPRGRARRHPERCAMSQTSGEEGEEARGARHRH</sequence>
<feature type="transmembrane region" description="Helical" evidence="8">
    <location>
        <begin position="802"/>
        <end position="823"/>
    </location>
</feature>
<comment type="subcellular location">
    <subcellularLocation>
        <location evidence="1">Cell membrane</location>
        <topology evidence="1">Multi-pass membrane protein</topology>
    </subcellularLocation>
</comment>
<keyword evidence="10" id="KW-1185">Reference proteome</keyword>
<organism evidence="9 10">
    <name type="scientific">Hirsutella rhossiliensis</name>
    <dbReference type="NCBI Taxonomy" id="111463"/>
    <lineage>
        <taxon>Eukaryota</taxon>
        <taxon>Fungi</taxon>
        <taxon>Dikarya</taxon>
        <taxon>Ascomycota</taxon>
        <taxon>Pezizomycotina</taxon>
        <taxon>Sordariomycetes</taxon>
        <taxon>Hypocreomycetidae</taxon>
        <taxon>Hypocreales</taxon>
        <taxon>Ophiocordycipitaceae</taxon>
        <taxon>Hirsutella</taxon>
    </lineage>
</organism>
<dbReference type="PANTHER" id="PTHR23502">
    <property type="entry name" value="MAJOR FACILITATOR SUPERFAMILY"/>
    <property type="match status" value="1"/>
</dbReference>
<feature type="transmembrane region" description="Helical" evidence="8">
    <location>
        <begin position="483"/>
        <end position="507"/>
    </location>
</feature>
<dbReference type="OrthoDB" id="10250282at2759"/>
<evidence type="ECO:0000256" key="6">
    <source>
        <dbReference type="ARBA" id="ARBA00023136"/>
    </source>
</evidence>
<dbReference type="PANTHER" id="PTHR23502:SF186">
    <property type="entry name" value="MAJOR FACILITATOR SUPERFAMILY (MFS) PROFILE DOMAIN-CONTAINING PROTEIN"/>
    <property type="match status" value="1"/>
</dbReference>
<dbReference type="Proteomes" id="UP000824596">
    <property type="component" value="Unassembled WGS sequence"/>
</dbReference>
<keyword evidence="2" id="KW-0813">Transport</keyword>